<organism evidence="2 4">
    <name type="scientific">Rathayibacter toxicus</name>
    <dbReference type="NCBI Taxonomy" id="145458"/>
    <lineage>
        <taxon>Bacteria</taxon>
        <taxon>Bacillati</taxon>
        <taxon>Actinomycetota</taxon>
        <taxon>Actinomycetes</taxon>
        <taxon>Micrococcales</taxon>
        <taxon>Microbacteriaceae</taxon>
        <taxon>Rathayibacter</taxon>
    </lineage>
</organism>
<keyword evidence="1" id="KW-0812">Transmembrane</keyword>
<dbReference type="Proteomes" id="UP000052979">
    <property type="component" value="Unassembled WGS sequence"/>
</dbReference>
<reference evidence="3 5" key="2">
    <citation type="submission" date="2018-02" db="EMBL/GenBank/DDBJ databases">
        <title>Bacteriophage NCPPB3778 and a type I-E CRISPR drive the evolution of the US Biological Select Agent, Rathayibacter toxicus.</title>
        <authorList>
            <person name="Davis E.W.II."/>
            <person name="Tabima J.F."/>
            <person name="Weisberg A.J."/>
            <person name="Lopes L.D."/>
            <person name="Wiseman M.S."/>
            <person name="Wiseman M.S."/>
            <person name="Pupko T."/>
            <person name="Belcher M.S."/>
            <person name="Sechler A.J."/>
            <person name="Tancos M.A."/>
            <person name="Schroeder B.K."/>
            <person name="Murray T.D."/>
            <person name="Luster D.G."/>
            <person name="Schneider W.L."/>
            <person name="Rogers E."/>
            <person name="Andreote F.D."/>
            <person name="Grunwald N.J."/>
            <person name="Putnam M.L."/>
            <person name="Chang J.H."/>
        </authorList>
    </citation>
    <scope>NUCLEOTIDE SEQUENCE [LARGE SCALE GENOMIC DNA]</scope>
    <source>
        <strain evidence="3 5">FH99</strain>
    </source>
</reference>
<feature type="transmembrane region" description="Helical" evidence="1">
    <location>
        <begin position="7"/>
        <end position="29"/>
    </location>
</feature>
<proteinExistence type="predicted"/>
<gene>
    <name evidence="3" type="ORF">C5C51_09665</name>
    <name evidence="2" type="ORF">VT73_07365</name>
</gene>
<dbReference type="RefSeq" id="WP_027691890.1">
    <property type="nucleotide sequence ID" value="NZ_CP010848.1"/>
</dbReference>
<evidence type="ECO:0000313" key="4">
    <source>
        <dbReference type="Proteomes" id="UP000052979"/>
    </source>
</evidence>
<keyword evidence="1" id="KW-1133">Transmembrane helix</keyword>
<evidence type="ECO:0000256" key="1">
    <source>
        <dbReference type="SAM" id="Phobius"/>
    </source>
</evidence>
<sequence>MSITALRIVSAVGAAIAALDAGLIAFLVIEWHPLATAPTWLVSTTDVVLVVGITFTIISTTALSRRTHHDSES</sequence>
<comment type="caution">
    <text evidence="2">The sequence shown here is derived from an EMBL/GenBank/DDBJ whole genome shotgun (WGS) entry which is preliminary data.</text>
</comment>
<dbReference type="KEGG" id="rtc:APU90_07200"/>
<evidence type="ECO:0000313" key="5">
    <source>
        <dbReference type="Proteomes" id="UP000237966"/>
    </source>
</evidence>
<dbReference type="PATRIC" id="fig|145458.7.peg.2236"/>
<evidence type="ECO:0000313" key="2">
    <source>
        <dbReference type="EMBL" id="KKM44936.1"/>
    </source>
</evidence>
<reference evidence="2 4" key="1">
    <citation type="submission" date="2015-04" db="EMBL/GenBank/DDBJ databases">
        <title>Draft genome sequence of Rathayibacter toxicus strain FH-142 (AKA 70134 or CS 32), a Western Australian isolate.</title>
        <authorList>
            <consortium name="Consortium for Microbial Forensics and Genomics (microFORGE)"/>
            <person name="Knight B.M."/>
            <person name="Roberts D.P."/>
            <person name="Lin D."/>
            <person name="Hari K."/>
            <person name="Fletcher J."/>
            <person name="Melcher U."/>
            <person name="Blagden T."/>
            <person name="Luster D.G."/>
            <person name="Sechler A.J."/>
            <person name="Schneider W.L."/>
            <person name="Winegar R.A."/>
        </authorList>
    </citation>
    <scope>NUCLEOTIDE SEQUENCE [LARGE SCALE GENOMIC DNA]</scope>
    <source>
        <strain evidence="2 4">FH142</strain>
    </source>
</reference>
<dbReference type="GeneID" id="93666379"/>
<accession>A0A0C5BGC0</accession>
<dbReference type="EMBL" id="PSWU01000013">
    <property type="protein sequence ID" value="PPI13954.1"/>
    <property type="molecule type" value="Genomic_DNA"/>
</dbReference>
<dbReference type="Proteomes" id="UP000237966">
    <property type="component" value="Unassembled WGS sequence"/>
</dbReference>
<name>A0A0C5BGC0_9MICO</name>
<keyword evidence="1" id="KW-0472">Membrane</keyword>
<dbReference type="EMBL" id="LBFI01000049">
    <property type="protein sequence ID" value="KKM44936.1"/>
    <property type="molecule type" value="Genomic_DNA"/>
</dbReference>
<keyword evidence="4" id="KW-1185">Reference proteome</keyword>
<dbReference type="AlphaFoldDB" id="A0A0C5BGC0"/>
<protein>
    <submittedName>
        <fullName evidence="2">Uncharacterized protein</fullName>
    </submittedName>
</protein>
<evidence type="ECO:0000313" key="3">
    <source>
        <dbReference type="EMBL" id="PPI13954.1"/>
    </source>
</evidence>
<dbReference type="KEGG" id="rtx:TI83_09865"/>
<feature type="transmembrane region" description="Helical" evidence="1">
    <location>
        <begin position="41"/>
        <end position="63"/>
    </location>
</feature>